<keyword evidence="1" id="KW-0472">Membrane</keyword>
<dbReference type="GO" id="GO:0009273">
    <property type="term" value="P:peptidoglycan-based cell wall biogenesis"/>
    <property type="evidence" value="ECO:0007669"/>
    <property type="project" value="TreeGrafter"/>
</dbReference>
<protein>
    <submittedName>
        <fullName evidence="2">Cytidylyltransferase</fullName>
    </submittedName>
</protein>
<accession>A0A379GE27</accession>
<keyword evidence="2" id="KW-0808">Transferase</keyword>
<proteinExistence type="predicted"/>
<dbReference type="GO" id="GO:0005886">
    <property type="term" value="C:plasma membrane"/>
    <property type="evidence" value="ECO:0007669"/>
    <property type="project" value="TreeGrafter"/>
</dbReference>
<evidence type="ECO:0000313" key="2">
    <source>
        <dbReference type="EMBL" id="SUC39284.1"/>
    </source>
</evidence>
<gene>
    <name evidence="2" type="ORF">NCTC11938_03570</name>
</gene>
<dbReference type="PANTHER" id="PTHR43535">
    <property type="entry name" value="PHOSPHATIDATE CYTIDYLYLTRANSFERASE"/>
    <property type="match status" value="1"/>
</dbReference>
<keyword evidence="1" id="KW-1133">Transmembrane helix</keyword>
<organism evidence="2 3">
    <name type="scientific">Proteus mirabilis</name>
    <dbReference type="NCBI Taxonomy" id="584"/>
    <lineage>
        <taxon>Bacteria</taxon>
        <taxon>Pseudomonadati</taxon>
        <taxon>Pseudomonadota</taxon>
        <taxon>Gammaproteobacteria</taxon>
        <taxon>Enterobacterales</taxon>
        <taxon>Morganellaceae</taxon>
        <taxon>Proteus</taxon>
    </lineage>
</organism>
<name>A0A379GE27_PROMI</name>
<reference evidence="2 3" key="1">
    <citation type="submission" date="2018-06" db="EMBL/GenBank/DDBJ databases">
        <authorList>
            <consortium name="Pathogen Informatics"/>
            <person name="Doyle S."/>
        </authorList>
    </citation>
    <scope>NUCLEOTIDE SEQUENCE [LARGE SCALE GENOMIC DNA]</scope>
    <source>
        <strain evidence="2 3">NCTC11938</strain>
    </source>
</reference>
<dbReference type="AlphaFoldDB" id="A0A379GE27"/>
<dbReference type="Proteomes" id="UP000254191">
    <property type="component" value="Unassembled WGS sequence"/>
</dbReference>
<dbReference type="PANTHER" id="PTHR43535:SF1">
    <property type="entry name" value="PHOSPHATIDATE CYTIDYLYLTRANSFERASE"/>
    <property type="match status" value="1"/>
</dbReference>
<sequence length="91" mass="9876">MDSINNEILWIFIGLFSFLIIASIIGAILAALKGPTSTITNLNSRIKAWWIMCIISAVAISIGTIGSVILFALISWLALRELVTLTPDSSR</sequence>
<dbReference type="EMBL" id="UGTS01000006">
    <property type="protein sequence ID" value="SUC39284.1"/>
    <property type="molecule type" value="Genomic_DNA"/>
</dbReference>
<dbReference type="GO" id="GO:0016779">
    <property type="term" value="F:nucleotidyltransferase activity"/>
    <property type="evidence" value="ECO:0007669"/>
    <property type="project" value="UniProtKB-KW"/>
</dbReference>
<feature type="transmembrane region" description="Helical" evidence="1">
    <location>
        <begin position="7"/>
        <end position="29"/>
    </location>
</feature>
<keyword evidence="1" id="KW-0812">Transmembrane</keyword>
<feature type="transmembrane region" description="Helical" evidence="1">
    <location>
        <begin position="49"/>
        <end position="79"/>
    </location>
</feature>
<keyword evidence="2" id="KW-0548">Nucleotidyltransferase</keyword>
<evidence type="ECO:0000256" key="1">
    <source>
        <dbReference type="SAM" id="Phobius"/>
    </source>
</evidence>
<evidence type="ECO:0000313" key="3">
    <source>
        <dbReference type="Proteomes" id="UP000254191"/>
    </source>
</evidence>